<protein>
    <submittedName>
        <fullName evidence="1">Uncharacterized protein</fullName>
    </submittedName>
</protein>
<organism evidence="1 2">
    <name type="scientific">Modicella reniformis</name>
    <dbReference type="NCBI Taxonomy" id="1440133"/>
    <lineage>
        <taxon>Eukaryota</taxon>
        <taxon>Fungi</taxon>
        <taxon>Fungi incertae sedis</taxon>
        <taxon>Mucoromycota</taxon>
        <taxon>Mortierellomycotina</taxon>
        <taxon>Mortierellomycetes</taxon>
        <taxon>Mortierellales</taxon>
        <taxon>Mortierellaceae</taxon>
        <taxon>Modicella</taxon>
    </lineage>
</organism>
<accession>A0A9P6M5X0</accession>
<feature type="non-terminal residue" evidence="1">
    <location>
        <position position="64"/>
    </location>
</feature>
<dbReference type="Proteomes" id="UP000749646">
    <property type="component" value="Unassembled WGS sequence"/>
</dbReference>
<proteinExistence type="predicted"/>
<evidence type="ECO:0000313" key="2">
    <source>
        <dbReference type="Proteomes" id="UP000749646"/>
    </source>
</evidence>
<dbReference type="EMBL" id="JAAAHW010005707">
    <property type="protein sequence ID" value="KAF9966818.1"/>
    <property type="molecule type" value="Genomic_DNA"/>
</dbReference>
<gene>
    <name evidence="1" type="ORF">BGZ65_000228</name>
</gene>
<name>A0A9P6M5X0_9FUNG</name>
<evidence type="ECO:0000313" key="1">
    <source>
        <dbReference type="EMBL" id="KAF9966818.1"/>
    </source>
</evidence>
<sequence>VREPTIGLWASKEVPTGVETLLAKTAVARSRQQPTSTMLEHLSPFMITRLIAPDIAILDSLDSV</sequence>
<dbReference type="AlphaFoldDB" id="A0A9P6M5X0"/>
<reference evidence="1" key="1">
    <citation type="journal article" date="2020" name="Fungal Divers.">
        <title>Resolving the Mortierellaceae phylogeny through synthesis of multi-gene phylogenetics and phylogenomics.</title>
        <authorList>
            <person name="Vandepol N."/>
            <person name="Liber J."/>
            <person name="Desiro A."/>
            <person name="Na H."/>
            <person name="Kennedy M."/>
            <person name="Barry K."/>
            <person name="Grigoriev I.V."/>
            <person name="Miller A.N."/>
            <person name="O'Donnell K."/>
            <person name="Stajich J.E."/>
            <person name="Bonito G."/>
        </authorList>
    </citation>
    <scope>NUCLEOTIDE SEQUENCE</scope>
    <source>
        <strain evidence="1">MES-2147</strain>
    </source>
</reference>
<feature type="non-terminal residue" evidence="1">
    <location>
        <position position="1"/>
    </location>
</feature>
<keyword evidence="2" id="KW-1185">Reference proteome</keyword>
<comment type="caution">
    <text evidence="1">The sequence shown here is derived from an EMBL/GenBank/DDBJ whole genome shotgun (WGS) entry which is preliminary data.</text>
</comment>